<dbReference type="PANTHER" id="PTHR24100">
    <property type="entry name" value="BUTYROPHILIN"/>
    <property type="match status" value="1"/>
</dbReference>
<dbReference type="Pfam" id="PF13927">
    <property type="entry name" value="Ig_3"/>
    <property type="match status" value="1"/>
</dbReference>
<dbReference type="Ensembl" id="ENSSDUT00000001856.1">
    <property type="protein sequence ID" value="ENSSDUP00000001796.1"/>
    <property type="gene ID" value="ENSSDUG00000001412.1"/>
</dbReference>
<keyword evidence="6" id="KW-1185">Reference proteome</keyword>
<proteinExistence type="predicted"/>
<organism evidence="5 6">
    <name type="scientific">Seriola dumerili</name>
    <name type="common">Greater amberjack</name>
    <name type="synonym">Caranx dumerili</name>
    <dbReference type="NCBI Taxonomy" id="41447"/>
    <lineage>
        <taxon>Eukaryota</taxon>
        <taxon>Metazoa</taxon>
        <taxon>Chordata</taxon>
        <taxon>Craniata</taxon>
        <taxon>Vertebrata</taxon>
        <taxon>Euteleostomi</taxon>
        <taxon>Actinopterygii</taxon>
        <taxon>Neopterygii</taxon>
        <taxon>Teleostei</taxon>
        <taxon>Neoteleostei</taxon>
        <taxon>Acanthomorphata</taxon>
        <taxon>Carangaria</taxon>
        <taxon>Carangiformes</taxon>
        <taxon>Carangidae</taxon>
        <taxon>Seriola</taxon>
    </lineage>
</organism>
<dbReference type="GO" id="GO:0005102">
    <property type="term" value="F:signaling receptor binding"/>
    <property type="evidence" value="ECO:0007669"/>
    <property type="project" value="TreeGrafter"/>
</dbReference>
<dbReference type="Proteomes" id="UP000261420">
    <property type="component" value="Unplaced"/>
</dbReference>
<evidence type="ECO:0000256" key="3">
    <source>
        <dbReference type="ARBA" id="ARBA00023319"/>
    </source>
</evidence>
<reference evidence="5" key="1">
    <citation type="submission" date="2025-08" db="UniProtKB">
        <authorList>
            <consortium name="Ensembl"/>
        </authorList>
    </citation>
    <scope>IDENTIFICATION</scope>
</reference>
<reference evidence="5" key="2">
    <citation type="submission" date="2025-09" db="UniProtKB">
        <authorList>
            <consortium name="Ensembl"/>
        </authorList>
    </citation>
    <scope>IDENTIFICATION</scope>
</reference>
<dbReference type="SMART" id="SM00406">
    <property type="entry name" value="IGv"/>
    <property type="match status" value="1"/>
</dbReference>
<dbReference type="AlphaFoldDB" id="A0A3B4T6Q0"/>
<evidence type="ECO:0000313" key="5">
    <source>
        <dbReference type="Ensembl" id="ENSSDUP00000001796.1"/>
    </source>
</evidence>
<dbReference type="GO" id="GO:0009897">
    <property type="term" value="C:external side of plasma membrane"/>
    <property type="evidence" value="ECO:0007669"/>
    <property type="project" value="TreeGrafter"/>
</dbReference>
<dbReference type="InterPro" id="IPR036179">
    <property type="entry name" value="Ig-like_dom_sf"/>
</dbReference>
<comment type="subcellular location">
    <subcellularLocation>
        <location evidence="1">Membrane</location>
    </subcellularLocation>
</comment>
<dbReference type="InterPro" id="IPR003599">
    <property type="entry name" value="Ig_sub"/>
</dbReference>
<sequence length="187" mass="21098">DPLQSFNDLCSFLNIYLSADVQGVVTTSEKIIKVTEGSDVTLPCSITGNIESKRFDWKKDGQKEVYVYDAGPSSSKTYSGQYEQFKGRVSHFSGELKNGNASIMIRNTKVADSGNYTCEFQHLPNQKFLMKLLVGECFHHTADYLQMRLFLCCVGVPPTKRVNTFNFHVLYGQAGNFTRQKLKCFTC</sequence>
<feature type="domain" description="Ig-like" evidence="4">
    <location>
        <begin position="22"/>
        <end position="130"/>
    </location>
</feature>
<evidence type="ECO:0000256" key="2">
    <source>
        <dbReference type="ARBA" id="ARBA00023136"/>
    </source>
</evidence>
<name>A0A3B4T6Q0_SERDU</name>
<dbReference type="InterPro" id="IPR013106">
    <property type="entry name" value="Ig_V-set"/>
</dbReference>
<keyword evidence="2" id="KW-0472">Membrane</keyword>
<evidence type="ECO:0000313" key="6">
    <source>
        <dbReference type="Proteomes" id="UP000261420"/>
    </source>
</evidence>
<keyword evidence="3" id="KW-0393">Immunoglobulin domain</keyword>
<evidence type="ECO:0000259" key="4">
    <source>
        <dbReference type="PROSITE" id="PS50835"/>
    </source>
</evidence>
<dbReference type="PROSITE" id="PS50835">
    <property type="entry name" value="IG_LIKE"/>
    <property type="match status" value="1"/>
</dbReference>
<dbReference type="GO" id="GO:0050852">
    <property type="term" value="P:T cell receptor signaling pathway"/>
    <property type="evidence" value="ECO:0007669"/>
    <property type="project" value="TreeGrafter"/>
</dbReference>
<accession>A0A3B4T6Q0</accession>
<dbReference type="GeneTree" id="ENSGT00940000177558"/>
<dbReference type="SUPFAM" id="SSF48726">
    <property type="entry name" value="Immunoglobulin"/>
    <property type="match status" value="1"/>
</dbReference>
<dbReference type="InterPro" id="IPR050504">
    <property type="entry name" value="IgSF_BTN/MOG"/>
</dbReference>
<dbReference type="OMA" id="IDICRRP"/>
<protein>
    <recommendedName>
        <fullName evidence="4">Ig-like domain-containing protein</fullName>
    </recommendedName>
</protein>
<dbReference type="InterPro" id="IPR013783">
    <property type="entry name" value="Ig-like_fold"/>
</dbReference>
<dbReference type="InterPro" id="IPR007110">
    <property type="entry name" value="Ig-like_dom"/>
</dbReference>
<dbReference type="GO" id="GO:0001817">
    <property type="term" value="P:regulation of cytokine production"/>
    <property type="evidence" value="ECO:0007669"/>
    <property type="project" value="TreeGrafter"/>
</dbReference>
<evidence type="ECO:0000256" key="1">
    <source>
        <dbReference type="ARBA" id="ARBA00004370"/>
    </source>
</evidence>
<dbReference type="SMART" id="SM00409">
    <property type="entry name" value="IG"/>
    <property type="match status" value="1"/>
</dbReference>
<dbReference type="Gene3D" id="2.60.40.10">
    <property type="entry name" value="Immunoglobulins"/>
    <property type="match status" value="1"/>
</dbReference>